<proteinExistence type="predicted"/>
<dbReference type="InterPro" id="IPR008875">
    <property type="entry name" value="TraX"/>
</dbReference>
<dbReference type="Proteomes" id="UP000248196">
    <property type="component" value="Unassembled WGS sequence"/>
</dbReference>
<dbReference type="EMBL" id="PESE01000011">
    <property type="protein sequence ID" value="PYD36608.1"/>
    <property type="molecule type" value="Genomic_DNA"/>
</dbReference>
<accession>A0A318NU96</accession>
<evidence type="ECO:0000256" key="1">
    <source>
        <dbReference type="SAM" id="Phobius"/>
    </source>
</evidence>
<name>A0A318NU96_SERPL</name>
<sequence>MDDISILKNKRTPYFVKAMNKATPFHIDLLKCIALVAMITDHVNDIILPKQEFILYSFGRLAMPLFVFIWAWNMAKQPTRWASMARRQWVWALVAQPFFSVAFYKDEPWYAANILFVFAVASQFATWVNDYADKGFKRWIDDQGVIKSVAWILTLLTVTWSVSIASYGFPGLALLGLTLICFLRKSETSSSIMSFWWAALLMLNISPSTIIAEPIAVIVYGIIPTILLPWGTMQIIEKDQSNLISRFMPKQAFYWLYAGHLGFLAFCAWVLTHFQ</sequence>
<feature type="transmembrane region" description="Helical" evidence="1">
    <location>
        <begin position="252"/>
        <end position="271"/>
    </location>
</feature>
<gene>
    <name evidence="2" type="ORF">CT690_23990</name>
</gene>
<keyword evidence="1" id="KW-0812">Transmembrane</keyword>
<feature type="transmembrane region" description="Helical" evidence="1">
    <location>
        <begin position="144"/>
        <end position="161"/>
    </location>
</feature>
<dbReference type="AlphaFoldDB" id="A0A318NU96"/>
<reference evidence="2 3" key="1">
    <citation type="submission" date="2017-11" db="EMBL/GenBank/DDBJ databases">
        <title>Genome sequence of the oocydin A producing rhizobacterium Serratia plymuthica 4Rx5.</title>
        <authorList>
            <person name="Matilla M.A."/>
            <person name="Udaondo Z."/>
            <person name="Salmond G.P.C."/>
        </authorList>
    </citation>
    <scope>NUCLEOTIDE SEQUENCE [LARGE SCALE GENOMIC DNA]</scope>
    <source>
        <strain evidence="2 3">4Rx5</strain>
    </source>
</reference>
<dbReference type="OrthoDB" id="6596894at2"/>
<evidence type="ECO:0000313" key="3">
    <source>
        <dbReference type="Proteomes" id="UP000248196"/>
    </source>
</evidence>
<evidence type="ECO:0000313" key="2">
    <source>
        <dbReference type="EMBL" id="PYD36608.1"/>
    </source>
</evidence>
<protein>
    <submittedName>
        <fullName evidence="2">Conjugal transfer protein TraX</fullName>
    </submittedName>
</protein>
<feature type="transmembrane region" description="Helical" evidence="1">
    <location>
        <begin position="110"/>
        <end position="132"/>
    </location>
</feature>
<organism evidence="2 3">
    <name type="scientific">Serratia plymuthica</name>
    <dbReference type="NCBI Taxonomy" id="82996"/>
    <lineage>
        <taxon>Bacteria</taxon>
        <taxon>Pseudomonadati</taxon>
        <taxon>Pseudomonadota</taxon>
        <taxon>Gammaproteobacteria</taxon>
        <taxon>Enterobacterales</taxon>
        <taxon>Yersiniaceae</taxon>
        <taxon>Serratia</taxon>
    </lineage>
</organism>
<comment type="caution">
    <text evidence="2">The sequence shown here is derived from an EMBL/GenBank/DDBJ whole genome shotgun (WGS) entry which is preliminary data.</text>
</comment>
<dbReference type="RefSeq" id="WP_004953848.1">
    <property type="nucleotide sequence ID" value="NZ_PESE01000011.1"/>
</dbReference>
<feature type="transmembrane region" description="Helical" evidence="1">
    <location>
        <begin position="195"/>
        <end position="223"/>
    </location>
</feature>
<feature type="transmembrane region" description="Helical" evidence="1">
    <location>
        <begin position="53"/>
        <end position="75"/>
    </location>
</feature>
<keyword evidence="1" id="KW-1133">Transmembrane helix</keyword>
<keyword evidence="1" id="KW-0472">Membrane</keyword>
<dbReference type="Pfam" id="PF05857">
    <property type="entry name" value="TraX"/>
    <property type="match status" value="1"/>
</dbReference>